<keyword evidence="2" id="KW-1185">Reference proteome</keyword>
<comment type="caution">
    <text evidence="1">The sequence shown here is derived from an EMBL/GenBank/DDBJ whole genome shotgun (WGS) entry which is preliminary data.</text>
</comment>
<proteinExistence type="predicted"/>
<name>A0A510X942_9GAMM</name>
<accession>A0A510X942</accession>
<sequence length="71" mass="7209">MAQGALFQAEEALMQAGGLQALHVSIAEARPEQGQGSVAGIGHDTSGVNEGAIIRSWDGDANRLSPPPALS</sequence>
<reference evidence="1 2" key="1">
    <citation type="submission" date="2019-07" db="EMBL/GenBank/DDBJ databases">
        <title>Whole genome shotgun sequence of Halomonas pacifica NBRC 102220.</title>
        <authorList>
            <person name="Hosoyama A."/>
            <person name="Uohara A."/>
            <person name="Ohji S."/>
            <person name="Ichikawa N."/>
        </authorList>
    </citation>
    <scope>NUCLEOTIDE SEQUENCE [LARGE SCALE GENOMIC DNA]</scope>
    <source>
        <strain evidence="1 2">NBRC 102220</strain>
    </source>
</reference>
<gene>
    <name evidence="1" type="ORF">HPA02_21970</name>
</gene>
<dbReference type="AlphaFoldDB" id="A0A510X942"/>
<dbReference type="Proteomes" id="UP000321275">
    <property type="component" value="Unassembled WGS sequence"/>
</dbReference>
<organism evidence="1 2">
    <name type="scientific">Bisbaumannia pacifica</name>
    <dbReference type="NCBI Taxonomy" id="77098"/>
    <lineage>
        <taxon>Bacteria</taxon>
        <taxon>Pseudomonadati</taxon>
        <taxon>Pseudomonadota</taxon>
        <taxon>Gammaproteobacteria</taxon>
        <taxon>Oceanospirillales</taxon>
        <taxon>Halomonadaceae</taxon>
        <taxon>Bisbaumannia</taxon>
    </lineage>
</organism>
<dbReference type="EMBL" id="BJUK01000024">
    <property type="protein sequence ID" value="GEK47914.1"/>
    <property type="molecule type" value="Genomic_DNA"/>
</dbReference>
<evidence type="ECO:0000313" key="1">
    <source>
        <dbReference type="EMBL" id="GEK47914.1"/>
    </source>
</evidence>
<evidence type="ECO:0000313" key="2">
    <source>
        <dbReference type="Proteomes" id="UP000321275"/>
    </source>
</evidence>
<protein>
    <submittedName>
        <fullName evidence="1">Uncharacterized protein</fullName>
    </submittedName>
</protein>